<dbReference type="AlphaFoldDB" id="A0A6A2SLK4"/>
<gene>
    <name evidence="3" type="ORF">GBC45_02810</name>
    <name evidence="2" type="ORF">GBC97_00515</name>
    <name evidence="1" type="ORF">GBK08_00515</name>
</gene>
<dbReference type="SUPFAM" id="SSF69118">
    <property type="entry name" value="AhpD-like"/>
    <property type="match status" value="1"/>
</dbReference>
<name>A0A6A2SLK4_BIFLN</name>
<comment type="caution">
    <text evidence="3">The sequence shown here is derived from an EMBL/GenBank/DDBJ whole genome shotgun (WGS) entry which is preliminary data.</text>
</comment>
<dbReference type="Gene3D" id="1.20.1290.10">
    <property type="entry name" value="AhpD-like"/>
    <property type="match status" value="1"/>
</dbReference>
<dbReference type="EMBL" id="WDUB01000003">
    <property type="protein sequence ID" value="KAB7203818.1"/>
    <property type="molecule type" value="Genomic_DNA"/>
</dbReference>
<dbReference type="InterPro" id="IPR029032">
    <property type="entry name" value="AhpD-like"/>
</dbReference>
<evidence type="ECO:0000313" key="1">
    <source>
        <dbReference type="EMBL" id="KAB6839127.1"/>
    </source>
</evidence>
<protein>
    <submittedName>
        <fullName evidence="3">4-carboxymuconolactone decarboxylase</fullName>
    </submittedName>
</protein>
<evidence type="ECO:0000313" key="3">
    <source>
        <dbReference type="EMBL" id="KAB7203818.1"/>
    </source>
</evidence>
<proteinExistence type="predicted"/>
<reference evidence="4 5" key="1">
    <citation type="journal article" date="2019" name="Nat. Med.">
        <title>A library of human gut bacterial isolates paired with longitudinal multiomics data enables mechanistic microbiome research.</title>
        <authorList>
            <person name="Poyet M."/>
            <person name="Groussin M."/>
            <person name="Gibbons S.M."/>
            <person name="Avila-Pacheco J."/>
            <person name="Jiang X."/>
            <person name="Kearney S.M."/>
            <person name="Perrotta A.R."/>
            <person name="Berdy B."/>
            <person name="Zhao S."/>
            <person name="Lieberman T.D."/>
            <person name="Swanson P.K."/>
            <person name="Smith M."/>
            <person name="Roesemann S."/>
            <person name="Alexander J.E."/>
            <person name="Rich S.A."/>
            <person name="Livny J."/>
            <person name="Vlamakis H."/>
            <person name="Clish C."/>
            <person name="Bullock K."/>
            <person name="Deik A."/>
            <person name="Scott J."/>
            <person name="Pierce K.A."/>
            <person name="Xavier R.J."/>
            <person name="Alm E.J."/>
        </authorList>
    </citation>
    <scope>NUCLEOTIDE SEQUENCE [LARGE SCALE GENOMIC DNA]</scope>
    <source>
        <strain evidence="3 5">BIOML-A136</strain>
        <strain evidence="2 4">BIOML-A166</strain>
        <strain evidence="1 6">BIOML-A320</strain>
    </source>
</reference>
<evidence type="ECO:0000313" key="5">
    <source>
        <dbReference type="Proteomes" id="UP000476628"/>
    </source>
</evidence>
<evidence type="ECO:0000313" key="2">
    <source>
        <dbReference type="EMBL" id="KAB7138143.1"/>
    </source>
</evidence>
<dbReference type="RefSeq" id="WP_007056869.1">
    <property type="nucleotide sequence ID" value="NZ_FTRF01000008.1"/>
</dbReference>
<sequence>MLGSQSLTEFRGIVPAAMIAGLTPAEIKEATYQAMAYLGIARIYPFIVALNEVLRAQGVKLPLPSQSTSSLPPRVGASRN</sequence>
<dbReference type="Proteomes" id="UP000476628">
    <property type="component" value="Unassembled WGS sequence"/>
</dbReference>
<organism evidence="3 5">
    <name type="scientific">Bifidobacterium longum</name>
    <dbReference type="NCBI Taxonomy" id="216816"/>
    <lineage>
        <taxon>Bacteria</taxon>
        <taxon>Bacillati</taxon>
        <taxon>Actinomycetota</taxon>
        <taxon>Actinomycetes</taxon>
        <taxon>Bifidobacteriales</taxon>
        <taxon>Bifidobacteriaceae</taxon>
        <taxon>Bifidobacterium</taxon>
    </lineage>
</organism>
<accession>A0A6A2SLK4</accession>
<dbReference type="Proteomes" id="UP000478746">
    <property type="component" value="Unassembled WGS sequence"/>
</dbReference>
<evidence type="ECO:0000313" key="4">
    <source>
        <dbReference type="Proteomes" id="UP000461165"/>
    </source>
</evidence>
<dbReference type="EMBL" id="WDVF01000001">
    <property type="protein sequence ID" value="KAB7138143.1"/>
    <property type="molecule type" value="Genomic_DNA"/>
</dbReference>
<dbReference type="EMBL" id="WEAY01000001">
    <property type="protein sequence ID" value="KAB6839127.1"/>
    <property type="molecule type" value="Genomic_DNA"/>
</dbReference>
<evidence type="ECO:0000313" key="6">
    <source>
        <dbReference type="Proteomes" id="UP000478746"/>
    </source>
</evidence>
<dbReference type="Proteomes" id="UP000461165">
    <property type="component" value="Unassembled WGS sequence"/>
</dbReference>